<dbReference type="SUPFAM" id="SSF57552">
    <property type="entry name" value="Blood coagulation inhibitor (disintegrin)"/>
    <property type="match status" value="1"/>
</dbReference>
<dbReference type="InterPro" id="IPR024079">
    <property type="entry name" value="MetalloPept_cat_dom_sf"/>
</dbReference>
<name>A0A673UHK5_SURSU</name>
<keyword evidence="10" id="KW-1185">Reference proteome</keyword>
<feature type="disulfide bond" evidence="3">
    <location>
        <begin position="491"/>
        <end position="511"/>
    </location>
</feature>
<comment type="subcellular location">
    <subcellularLocation>
        <location evidence="1">Membrane</location>
        <topology evidence="1">Single-pass membrane protein</topology>
    </subcellularLocation>
</comment>
<dbReference type="Gene3D" id="3.40.390.10">
    <property type="entry name" value="Collagenase (Catalytic Domain)"/>
    <property type="match status" value="1"/>
</dbReference>
<keyword evidence="4" id="KW-0479">Metal-binding</keyword>
<evidence type="ECO:0000256" key="3">
    <source>
        <dbReference type="PROSITE-ProRule" id="PRU00068"/>
    </source>
</evidence>
<protein>
    <submittedName>
        <fullName evidence="9">ADAM metallopeptidase domain 29</fullName>
    </submittedName>
</protein>
<feature type="compositionally biased region" description="Polar residues" evidence="5">
    <location>
        <begin position="867"/>
        <end position="891"/>
    </location>
</feature>
<dbReference type="SMART" id="SM00608">
    <property type="entry name" value="ACR"/>
    <property type="match status" value="1"/>
</dbReference>
<feature type="binding site" evidence="4">
    <location>
        <position position="378"/>
    </location>
    <ligand>
        <name>Zn(2+)</name>
        <dbReference type="ChEBI" id="CHEBI:29105"/>
        <note>catalytic</note>
    </ligand>
</feature>
<evidence type="ECO:0000313" key="9">
    <source>
        <dbReference type="Ensembl" id="ENSSSUP00005020767.1"/>
    </source>
</evidence>
<reference evidence="9" key="3">
    <citation type="submission" date="2025-09" db="UniProtKB">
        <authorList>
            <consortium name="Ensembl"/>
        </authorList>
    </citation>
    <scope>IDENTIFICATION</scope>
</reference>
<dbReference type="OrthoDB" id="5951731at2759"/>
<accession>A0A673UHK5</accession>
<dbReference type="PANTHER" id="PTHR11905">
    <property type="entry name" value="ADAM A DISINTEGRIN AND METALLOPROTEASE DOMAIN"/>
    <property type="match status" value="1"/>
</dbReference>
<dbReference type="Gene3D" id="4.10.70.10">
    <property type="entry name" value="Disintegrin domain"/>
    <property type="match status" value="1"/>
</dbReference>
<dbReference type="Pfam" id="PF08516">
    <property type="entry name" value="ADAM_CR"/>
    <property type="match status" value="1"/>
</dbReference>
<dbReference type="Pfam" id="PF01421">
    <property type="entry name" value="Reprolysin"/>
    <property type="match status" value="1"/>
</dbReference>
<keyword evidence="6" id="KW-0812">Transmembrane</keyword>
<feature type="disulfide bond" evidence="4">
    <location>
        <begin position="385"/>
        <end position="390"/>
    </location>
</feature>
<evidence type="ECO:0000256" key="5">
    <source>
        <dbReference type="SAM" id="MobiDB-lite"/>
    </source>
</evidence>
<dbReference type="InterPro" id="IPR036436">
    <property type="entry name" value="Disintegrin_dom_sf"/>
</dbReference>
<comment type="caution">
    <text evidence="4">Lacks conserved residue(s) required for the propagation of feature annotation.</text>
</comment>
<dbReference type="InterPro" id="IPR001762">
    <property type="entry name" value="Disintegrin_dom"/>
</dbReference>
<dbReference type="InterPro" id="IPR001590">
    <property type="entry name" value="Peptidase_M12B"/>
</dbReference>
<dbReference type="RefSeq" id="XP_029803866.1">
    <property type="nucleotide sequence ID" value="XM_029948006.1"/>
</dbReference>
<keyword evidence="4" id="KW-0862">Zinc</keyword>
<organism evidence="9 10">
    <name type="scientific">Suricata suricatta</name>
    <name type="common">Meerkat</name>
    <dbReference type="NCBI Taxonomy" id="37032"/>
    <lineage>
        <taxon>Eukaryota</taxon>
        <taxon>Metazoa</taxon>
        <taxon>Chordata</taxon>
        <taxon>Craniata</taxon>
        <taxon>Vertebrata</taxon>
        <taxon>Euteleostomi</taxon>
        <taxon>Mammalia</taxon>
        <taxon>Eutheria</taxon>
        <taxon>Laurasiatheria</taxon>
        <taxon>Carnivora</taxon>
        <taxon>Feliformia</taxon>
        <taxon>Herpestidae</taxon>
        <taxon>Suricata</taxon>
    </lineage>
</organism>
<feature type="compositionally biased region" description="Low complexity" evidence="5">
    <location>
        <begin position="892"/>
        <end position="907"/>
    </location>
</feature>
<keyword evidence="2 4" id="KW-1015">Disulfide bond</keyword>
<dbReference type="FunFam" id="3.40.390.10:FF:000002">
    <property type="entry name" value="Disintegrin and metalloproteinase domain-containing protein 22"/>
    <property type="match status" value="1"/>
</dbReference>
<evidence type="ECO:0000259" key="7">
    <source>
        <dbReference type="PROSITE" id="PS50214"/>
    </source>
</evidence>
<dbReference type="InterPro" id="IPR006586">
    <property type="entry name" value="ADAM_Cys-rich"/>
</dbReference>
<dbReference type="PROSITE" id="PS50214">
    <property type="entry name" value="DISINTEGRIN_2"/>
    <property type="match status" value="1"/>
</dbReference>
<evidence type="ECO:0000256" key="6">
    <source>
        <dbReference type="SAM" id="Phobius"/>
    </source>
</evidence>
<dbReference type="GO" id="GO:0046872">
    <property type="term" value="F:metal ion binding"/>
    <property type="evidence" value="ECO:0007669"/>
    <property type="project" value="UniProtKB-KW"/>
</dbReference>
<dbReference type="PROSITE" id="PS00427">
    <property type="entry name" value="DISINTEGRIN_1"/>
    <property type="match status" value="1"/>
</dbReference>
<dbReference type="SUPFAM" id="SSF55486">
    <property type="entry name" value="Metalloproteases ('zincins'), catalytic domain"/>
    <property type="match status" value="1"/>
</dbReference>
<dbReference type="InterPro" id="IPR018358">
    <property type="entry name" value="Disintegrin_CS"/>
</dbReference>
<evidence type="ECO:0000256" key="1">
    <source>
        <dbReference type="ARBA" id="ARBA00004167"/>
    </source>
</evidence>
<dbReference type="GO" id="GO:0004222">
    <property type="term" value="F:metalloendopeptidase activity"/>
    <property type="evidence" value="ECO:0007669"/>
    <property type="project" value="InterPro"/>
</dbReference>
<dbReference type="InterPro" id="IPR002870">
    <property type="entry name" value="Peptidase_M12B_N"/>
</dbReference>
<dbReference type="SMART" id="SM00050">
    <property type="entry name" value="DISIN"/>
    <property type="match status" value="1"/>
</dbReference>
<dbReference type="Pfam" id="PF01562">
    <property type="entry name" value="Pep_M12B_propep"/>
    <property type="match status" value="1"/>
</dbReference>
<sequence length="922" mass="104486">MISPAYWPAHDKKLEHLDKNFHNGDFIMIVIKSLLYMRIIFLLHWLGLFLSFCGHTQAEHPQYHSPPEVVIPLRILGTSRGMKPSGWLSYSLHFGGKRHIVHIKVKKYLLSRHLPVFTYTDQGALLEDQPFVKNDCYYHGYVEGDPESLVALSYCFGGFQGLLQINGIAYEIKPVTFSTKFEHLVYKMESEETQFLTMNSDFMREKIVPQWESQEINNSTQKQSSYMGWWLHMFVIEIAVVVDHTLYLHIKKNISKFTQELYAMVNIVDSIYDVMGLKLLLFGLEFWTDKNYIEVNDIRRSLRYFCLWKKENLDFRLPHDTVHLFINQSVRGMSGLGYVQGLCKSHLNCAIVTNVERTLGIVAIGMAHHIGHNLGMTHDTEFCTCALPKCIMHPSNPPITKFSNCSYSYFWKYSIQEAKCLFYTIYTKDLFAQARCGNGVVEDEEECDCGPLQSCAKDACCLSNCTLSFGSTCSFGLCCKDCQLLPSGTVCRKQVNECDLPEWCDGISHMCPDDVYVEDGIPCNESAYCYAKKCNDRNEQCKQIFGQEAMSADQSCYKHINTVGDRFGNCGLKNASYIKCSISDSLCGRVQCKNVKEIPTLNEHSTVHQVRFNNNTCWGVDYHPGIPIPDIGEVIDGTECGPEHLCIDRQCVHISRLDSSCSPMFCNMRGICNNKHHCHCNRLWDPPNCLKRGSGGSVDSGPPPKKERIKRRYLLIFSLFWLLLLLCCLICLCMKKKTKEKEAELAKQAQNVPLKQVQTVPSKPMQEVPSKQQKVSIQPAKTAPMVSPKAVQNVPSKPESKFPSRQESMVLSKPGSKVPSRQESMVLSKPGSKVPSRQESMVLSKAESKVSLKQGSKAPSRKESKVETQSTKQQNVHPSKSQQKLQTQPATPLQRLQSQSNLSPQQNKDGKQRPSVVKNVPK</sequence>
<keyword evidence="6" id="KW-1133">Transmembrane helix</keyword>
<dbReference type="GeneID" id="115298783"/>
<evidence type="ECO:0000313" key="10">
    <source>
        <dbReference type="Proteomes" id="UP000472268"/>
    </source>
</evidence>
<dbReference type="GO" id="GO:0008584">
    <property type="term" value="P:male gonad development"/>
    <property type="evidence" value="ECO:0007669"/>
    <property type="project" value="TreeGrafter"/>
</dbReference>
<feature type="domain" description="Disintegrin" evidence="7">
    <location>
        <begin position="433"/>
        <end position="519"/>
    </location>
</feature>
<evidence type="ECO:0000259" key="8">
    <source>
        <dbReference type="PROSITE" id="PS50215"/>
    </source>
</evidence>
<evidence type="ECO:0000256" key="4">
    <source>
        <dbReference type="PROSITE-ProRule" id="PRU00276"/>
    </source>
</evidence>
<feature type="domain" description="Peptidase M12B" evidence="8">
    <location>
        <begin position="234"/>
        <end position="413"/>
    </location>
</feature>
<dbReference type="CDD" id="cd04269">
    <property type="entry name" value="ZnMc_adamalysin_II_like"/>
    <property type="match status" value="1"/>
</dbReference>
<dbReference type="GO" id="GO:0006508">
    <property type="term" value="P:proteolysis"/>
    <property type="evidence" value="ECO:0007669"/>
    <property type="project" value="InterPro"/>
</dbReference>
<proteinExistence type="predicted"/>
<feature type="binding site" evidence="4">
    <location>
        <position position="372"/>
    </location>
    <ligand>
        <name>Zn(2+)</name>
        <dbReference type="ChEBI" id="CHEBI:29105"/>
        <note>catalytic</note>
    </ligand>
</feature>
<gene>
    <name evidence="9" type="primary">ADAM29</name>
</gene>
<dbReference type="Ensembl" id="ENSSSUT00005023747.1">
    <property type="protein sequence ID" value="ENSSSUP00005020767.1"/>
    <property type="gene ID" value="ENSSSUG00005013473.1"/>
</dbReference>
<dbReference type="InterPro" id="IPR034027">
    <property type="entry name" value="Reprolysin_adamalysin"/>
</dbReference>
<dbReference type="CTD" id="11086"/>
<dbReference type="FunFam" id="4.10.70.10:FF:000001">
    <property type="entry name" value="Disintegrin and metalloproteinase domain-containing protein 22"/>
    <property type="match status" value="1"/>
</dbReference>
<dbReference type="AlphaFoldDB" id="A0A673UHK5"/>
<reference evidence="9" key="2">
    <citation type="submission" date="2025-08" db="UniProtKB">
        <authorList>
            <consortium name="Ensembl"/>
        </authorList>
    </citation>
    <scope>IDENTIFICATION</scope>
</reference>
<dbReference type="GO" id="GO:1990913">
    <property type="term" value="C:sperm head plasma membrane"/>
    <property type="evidence" value="ECO:0007669"/>
    <property type="project" value="TreeGrafter"/>
</dbReference>
<dbReference type="Pfam" id="PF00200">
    <property type="entry name" value="Disintegrin"/>
    <property type="match status" value="1"/>
</dbReference>
<reference evidence="9 10" key="1">
    <citation type="submission" date="2019-05" db="EMBL/GenBank/DDBJ databases">
        <title>A Chromosome-scale Meerkat (S. suricatta) Genome Assembly.</title>
        <authorList>
            <person name="Dudchenko O."/>
            <person name="Lieberman Aiden E."/>
            <person name="Tung J."/>
            <person name="Barreiro L.B."/>
            <person name="Clutton-Brock T.H."/>
        </authorList>
    </citation>
    <scope>NUCLEOTIDE SEQUENCE [LARGE SCALE GENOMIC DNA]</scope>
</reference>
<dbReference type="PANTHER" id="PTHR11905:SF34">
    <property type="entry name" value="DISINTEGRIN AND METALLOPROTEINASE DOMAIN-CONTAINING PROTEIN 29"/>
    <property type="match status" value="1"/>
</dbReference>
<feature type="region of interest" description="Disordered" evidence="5">
    <location>
        <begin position="757"/>
        <end position="922"/>
    </location>
</feature>
<feature type="transmembrane region" description="Helical" evidence="6">
    <location>
        <begin position="229"/>
        <end position="250"/>
    </location>
</feature>
<dbReference type="RefSeq" id="XP_029803791.1">
    <property type="nucleotide sequence ID" value="XM_029947931.1"/>
</dbReference>
<dbReference type="PROSITE" id="PS50215">
    <property type="entry name" value="ADAM_MEPRO"/>
    <property type="match status" value="1"/>
</dbReference>
<feature type="binding site" evidence="4">
    <location>
        <position position="368"/>
    </location>
    <ligand>
        <name>Zn(2+)</name>
        <dbReference type="ChEBI" id="CHEBI:29105"/>
        <note>catalytic</note>
    </ligand>
</feature>
<feature type="transmembrane region" description="Helical" evidence="6">
    <location>
        <begin position="26"/>
        <end position="50"/>
    </location>
</feature>
<dbReference type="Proteomes" id="UP000472268">
    <property type="component" value="Chromosome 1"/>
</dbReference>
<feature type="transmembrane region" description="Helical" evidence="6">
    <location>
        <begin position="713"/>
        <end position="734"/>
    </location>
</feature>
<keyword evidence="6" id="KW-0472">Membrane</keyword>
<dbReference type="OMA" id="TSHMCPD"/>
<evidence type="ECO:0000256" key="2">
    <source>
        <dbReference type="ARBA" id="ARBA00023157"/>
    </source>
</evidence>
<dbReference type="GO" id="GO:0009897">
    <property type="term" value="C:external side of plasma membrane"/>
    <property type="evidence" value="ECO:0007669"/>
    <property type="project" value="TreeGrafter"/>
</dbReference>